<dbReference type="RefSeq" id="WP_226392362.1">
    <property type="nucleotide sequence ID" value="NZ_JADCKB010000008.1"/>
</dbReference>
<accession>A0A9D5R8B8</accession>
<name>A0A9D5R8B8_9FIRM</name>
<keyword evidence="3" id="KW-1185">Reference proteome</keyword>
<feature type="domain" description="Peptidase G2 IMC autoproteolytic cleavage" evidence="1">
    <location>
        <begin position="455"/>
        <end position="629"/>
    </location>
</feature>
<sequence length="645" mass="69413">MAEIHPNDIGLATFADVGDVSGLKTKAKTLVGAVNELCGEEYGANKIIGVQLYIDGENNVIIGENNVVHGNDNLIIGSNNVINGSGHNLIQSGKNIYAAFDISFESIDLDTGRIYYYMYSGDSQQLPFAAGDKVALTVYISWTNSDYTDYISVETERKIYEIQEVNTSGNYITFTDFDISPEPPDDIHTKLDYYYVSTLIPLNESYILDNALKNAVCMGNSATGSKSVTVNNGTASGYSSFAANSGSASGSSSAAFNLGKSEGTYSFAANSSMAKMERSAAFNSAYCYAPYSFAAGYYSRVFGRALKCESLDTTAKKLTLESGQNVSSITGKKIFIRCYNTNNTFLLREATIASVSGNVLTLTDVSFISGSYAEKLLPDKLAYVADTSTTYGTSNFAGGYYSVAASKYSLGYGRYVSASHENSVIFGKYGVTDSANSLALANGTSVQSQGLAFKVLSSGAVHADAAYTTPCADYAEFFEWADGNPDGEDRAGYFVKLNGDKIVKCGGFDTPLGVVSAAPAIIGDSGELHWHGKFATDDFGRVQYHDVTVPAELDEDGNIIAEEHIERQPVLNPEWDNTTEYVPRKDRKEWAAVGVLGKLVVYDDGTLQSGDLCRCGENGTAVKSVKNGYPVLKRISDDKVLIWLK</sequence>
<reference evidence="2" key="1">
    <citation type="submission" date="2020-10" db="EMBL/GenBank/DDBJ databases">
        <title>ChiBAC.</title>
        <authorList>
            <person name="Zenner C."/>
            <person name="Hitch T.C.A."/>
            <person name="Clavel T."/>
        </authorList>
    </citation>
    <scope>NUCLEOTIDE SEQUENCE</scope>
    <source>
        <strain evidence="2">DSM 107454</strain>
    </source>
</reference>
<evidence type="ECO:0000313" key="3">
    <source>
        <dbReference type="Proteomes" id="UP000806542"/>
    </source>
</evidence>
<dbReference type="Gene3D" id="2.40.300.10">
    <property type="entry name" value="Head decoration protein D"/>
    <property type="match status" value="1"/>
</dbReference>
<comment type="caution">
    <text evidence="2">The sequence shown here is derived from an EMBL/GenBank/DDBJ whole genome shotgun (WGS) entry which is preliminary data.</text>
</comment>
<dbReference type="AlphaFoldDB" id="A0A9D5R8B8"/>
<dbReference type="Pfam" id="PF11962">
    <property type="entry name" value="Peptidase_G2"/>
    <property type="match status" value="1"/>
</dbReference>
<dbReference type="InterPro" id="IPR011049">
    <property type="entry name" value="Serralysin-like_metalloprot_C"/>
</dbReference>
<evidence type="ECO:0000313" key="2">
    <source>
        <dbReference type="EMBL" id="MBE5039805.1"/>
    </source>
</evidence>
<protein>
    <recommendedName>
        <fullName evidence="1">Peptidase G2 IMC autoproteolytic cleavage domain-containing protein</fullName>
    </recommendedName>
</protein>
<proteinExistence type="predicted"/>
<evidence type="ECO:0000259" key="1">
    <source>
        <dbReference type="Pfam" id="PF11962"/>
    </source>
</evidence>
<dbReference type="InterPro" id="IPR021865">
    <property type="entry name" value="Peptidase_G2"/>
</dbReference>
<dbReference type="EMBL" id="JADCKB010000008">
    <property type="protein sequence ID" value="MBE5039805.1"/>
    <property type="molecule type" value="Genomic_DNA"/>
</dbReference>
<dbReference type="Proteomes" id="UP000806542">
    <property type="component" value="Unassembled WGS sequence"/>
</dbReference>
<dbReference type="Gene3D" id="2.150.10.10">
    <property type="entry name" value="Serralysin-like metalloprotease, C-terminal"/>
    <property type="match status" value="1"/>
</dbReference>
<gene>
    <name evidence="2" type="ORF">INF28_04925</name>
</gene>
<dbReference type="Gene3D" id="4.10.80.40">
    <property type="entry name" value="succinate dehydrogenase protein domain"/>
    <property type="match status" value="1"/>
</dbReference>
<organism evidence="2 3">
    <name type="scientific">Ructibacterium gallinarum</name>
    <dbReference type="NCBI Taxonomy" id="2779355"/>
    <lineage>
        <taxon>Bacteria</taxon>
        <taxon>Bacillati</taxon>
        <taxon>Bacillota</taxon>
        <taxon>Clostridia</taxon>
        <taxon>Eubacteriales</taxon>
        <taxon>Oscillospiraceae</taxon>
        <taxon>Ructibacterium</taxon>
    </lineage>
</organism>